<evidence type="ECO:0000313" key="3">
    <source>
        <dbReference type="Proteomes" id="UP000051530"/>
    </source>
</evidence>
<dbReference type="OrthoDB" id="10359782at2759"/>
<keyword evidence="1" id="KW-0472">Membrane</keyword>
<dbReference type="EMBL" id="LGUB01000130">
    <property type="protein sequence ID" value="KRH94142.1"/>
    <property type="molecule type" value="Genomic_DNA"/>
</dbReference>
<dbReference type="Gene3D" id="1.10.287.110">
    <property type="entry name" value="DnaJ domain"/>
    <property type="match status" value="1"/>
</dbReference>
<proteinExistence type="predicted"/>
<reference evidence="2 3" key="1">
    <citation type="submission" date="2015-07" db="EMBL/GenBank/DDBJ databases">
        <title>The genome of Pseudoloma neurophilia, a relevant intracellular parasite of the zebrafish.</title>
        <authorList>
            <person name="Ndikumana S."/>
            <person name="Pelin A."/>
            <person name="Sanders J."/>
            <person name="Corradi N."/>
        </authorList>
    </citation>
    <scope>NUCLEOTIDE SEQUENCE [LARGE SCALE GENOMIC DNA]</scope>
    <source>
        <strain evidence="2 3">MK1</strain>
    </source>
</reference>
<keyword evidence="1" id="KW-1133">Transmembrane helix</keyword>
<organism evidence="2 3">
    <name type="scientific">Pseudoloma neurophilia</name>
    <dbReference type="NCBI Taxonomy" id="146866"/>
    <lineage>
        <taxon>Eukaryota</taxon>
        <taxon>Fungi</taxon>
        <taxon>Fungi incertae sedis</taxon>
        <taxon>Microsporidia</taxon>
        <taxon>Pseudoloma</taxon>
    </lineage>
</organism>
<accession>A0A0R0M3H7</accession>
<dbReference type="AlphaFoldDB" id="A0A0R0M3H7"/>
<keyword evidence="1" id="KW-0812">Transmembrane</keyword>
<dbReference type="Proteomes" id="UP000051530">
    <property type="component" value="Unassembled WGS sequence"/>
</dbReference>
<dbReference type="InterPro" id="IPR036869">
    <property type="entry name" value="J_dom_sf"/>
</dbReference>
<feature type="transmembrane region" description="Helical" evidence="1">
    <location>
        <begin position="12"/>
        <end position="30"/>
    </location>
</feature>
<comment type="caution">
    <text evidence="2">The sequence shown here is derived from an EMBL/GenBank/DDBJ whole genome shotgun (WGS) entry which is preliminary data.</text>
</comment>
<keyword evidence="2" id="KW-0346">Stress response</keyword>
<name>A0A0R0M3H7_9MICR</name>
<protein>
    <submittedName>
        <fullName evidence="2">Putative heat shock protein</fullName>
    </submittedName>
</protein>
<dbReference type="SUPFAM" id="SSF46565">
    <property type="entry name" value="Chaperone J-domain"/>
    <property type="match status" value="1"/>
</dbReference>
<dbReference type="VEuPathDB" id="MicrosporidiaDB:M153_3710001042"/>
<evidence type="ECO:0000313" key="2">
    <source>
        <dbReference type="EMBL" id="KRH94142.1"/>
    </source>
</evidence>
<evidence type="ECO:0000256" key="1">
    <source>
        <dbReference type="SAM" id="Phobius"/>
    </source>
</evidence>
<keyword evidence="3" id="KW-1185">Reference proteome</keyword>
<gene>
    <name evidence="2" type="ORF">M153_3710001042</name>
</gene>
<sequence length="176" mass="21537">MKLSERIRYWSSKMFTFILQYLIIKPFIYFTRYSEIIIKSFLKLRQFESKKTISDLDILELPEDSKYEQIKKGYKRLLFKYKPNLEKDFSEETKNVLNAFNNLKSQEYIYLDSDWFDNELNQRFSEVLSNLEKRTITITEHNIKSRISDFKMKYPKLIDIVRKKYVRKVISENQAY</sequence>